<dbReference type="Gene3D" id="3.20.20.80">
    <property type="entry name" value="Glycosidases"/>
    <property type="match status" value="1"/>
</dbReference>
<proteinExistence type="predicted"/>
<dbReference type="InterPro" id="IPR001223">
    <property type="entry name" value="Glyco_hydro18_cat"/>
</dbReference>
<evidence type="ECO:0000259" key="4">
    <source>
        <dbReference type="PROSITE" id="PS51910"/>
    </source>
</evidence>
<dbReference type="InterPro" id="IPR017853">
    <property type="entry name" value="GH"/>
</dbReference>
<keyword evidence="2" id="KW-0326">Glycosidase</keyword>
<organism evidence="5 6">
    <name type="scientific">Neobacillus paridis</name>
    <dbReference type="NCBI Taxonomy" id="2803862"/>
    <lineage>
        <taxon>Bacteria</taxon>
        <taxon>Bacillati</taxon>
        <taxon>Bacillota</taxon>
        <taxon>Bacilli</taxon>
        <taxon>Bacillales</taxon>
        <taxon>Bacillaceae</taxon>
        <taxon>Neobacillus</taxon>
    </lineage>
</organism>
<name>A0ABS1THR7_9BACI</name>
<dbReference type="EMBL" id="JAESWB010000005">
    <property type="protein sequence ID" value="MBL4950718.1"/>
    <property type="molecule type" value="Genomic_DNA"/>
</dbReference>
<keyword evidence="6" id="KW-1185">Reference proteome</keyword>
<evidence type="ECO:0000313" key="5">
    <source>
        <dbReference type="EMBL" id="MBL4950718.1"/>
    </source>
</evidence>
<dbReference type="Pfam" id="PF01476">
    <property type="entry name" value="LysM"/>
    <property type="match status" value="3"/>
</dbReference>
<accession>A0ABS1THR7</accession>
<evidence type="ECO:0000313" key="6">
    <source>
        <dbReference type="Proteomes" id="UP000623967"/>
    </source>
</evidence>
<comment type="caution">
    <text evidence="5">The sequence shown here is derived from an EMBL/GenBank/DDBJ whole genome shotgun (WGS) entry which is preliminary data.</text>
</comment>
<evidence type="ECO:0000259" key="3">
    <source>
        <dbReference type="PROSITE" id="PS51782"/>
    </source>
</evidence>
<feature type="domain" description="LysM" evidence="3">
    <location>
        <begin position="51"/>
        <end position="95"/>
    </location>
</feature>
<dbReference type="Proteomes" id="UP000623967">
    <property type="component" value="Unassembled WGS sequence"/>
</dbReference>
<dbReference type="InterPro" id="IPR036779">
    <property type="entry name" value="LysM_dom_sf"/>
</dbReference>
<dbReference type="CDD" id="cd02874">
    <property type="entry name" value="GH18_CFLE_spore_hydrolase"/>
    <property type="match status" value="1"/>
</dbReference>
<sequence>MVIHVVQRGETLWQIANRYQVMFGNIIEVNGLTNPSQLAVGQALVIPTFDAFHIVKSGEALWSVAQRYGTTVEAIIRANQITNPALIYPGTVLRIPAISHTIAQGETLWMIAQHYGTTINAIIKANKIQNPNQLYPGTVLVIPRSKPVIESNAFTYHSGQQALQIVGEVAEHLTYIAPFAYVIQSDGSLVLYMENDSDAIQAGRSKGAAPMMSITNFTATKAGENIAHSVLSSEQNREKLLENILTIMRTKGYRGLNIDFENVLPADRELYNQFLQRVVNRLHQEGFFVSTSLAPKISGEQKGLLYEAHDYPAHGRIADFVVLMTYEWGYRLGPPRAVSPINEIRRVLDYAVSVIPREKILMGFQLYARDWLVPHVQGQEAETYSPQEAVNRALKYGVTIQYDPVAAAPYFRYTDEQGRSHEVWFEDARSAQAKFDLIKEYKLRGVSYWVLGYPYPQNWTLLEDNFTIKKLT</sequence>
<dbReference type="InterPro" id="IPR029070">
    <property type="entry name" value="Chitinase_insertion_sf"/>
</dbReference>
<keyword evidence="1" id="KW-0378">Hydrolase</keyword>
<dbReference type="PANTHER" id="PTHR46066">
    <property type="entry name" value="CHITINASE DOMAIN-CONTAINING PROTEIN 1 FAMILY MEMBER"/>
    <property type="match status" value="1"/>
</dbReference>
<dbReference type="InterPro" id="IPR018392">
    <property type="entry name" value="LysM"/>
</dbReference>
<dbReference type="PROSITE" id="PS51910">
    <property type="entry name" value="GH18_2"/>
    <property type="match status" value="1"/>
</dbReference>
<feature type="domain" description="LysM" evidence="3">
    <location>
        <begin position="98"/>
        <end position="142"/>
    </location>
</feature>
<dbReference type="CDD" id="cd00118">
    <property type="entry name" value="LysM"/>
    <property type="match status" value="3"/>
</dbReference>
<dbReference type="InterPro" id="IPR041704">
    <property type="entry name" value="CFLE_GH18"/>
</dbReference>
<dbReference type="PROSITE" id="PS51782">
    <property type="entry name" value="LYSM"/>
    <property type="match status" value="3"/>
</dbReference>
<feature type="domain" description="LysM" evidence="3">
    <location>
        <begin position="2"/>
        <end position="46"/>
    </location>
</feature>
<dbReference type="PANTHER" id="PTHR46066:SF2">
    <property type="entry name" value="CHITINASE DOMAIN-CONTAINING PROTEIN 1"/>
    <property type="match status" value="1"/>
</dbReference>
<dbReference type="Pfam" id="PF00704">
    <property type="entry name" value="Glyco_hydro_18"/>
    <property type="match status" value="1"/>
</dbReference>
<dbReference type="SUPFAM" id="SSF54106">
    <property type="entry name" value="LysM domain"/>
    <property type="match status" value="3"/>
</dbReference>
<gene>
    <name evidence="5" type="ORF">JK635_00470</name>
</gene>
<dbReference type="SMART" id="SM00257">
    <property type="entry name" value="LysM"/>
    <property type="match status" value="3"/>
</dbReference>
<dbReference type="RefSeq" id="WP_202651343.1">
    <property type="nucleotide sequence ID" value="NZ_JAESWB010000005.1"/>
</dbReference>
<evidence type="ECO:0000256" key="1">
    <source>
        <dbReference type="ARBA" id="ARBA00022801"/>
    </source>
</evidence>
<feature type="domain" description="GH18" evidence="4">
    <location>
        <begin position="151"/>
        <end position="472"/>
    </location>
</feature>
<protein>
    <submittedName>
        <fullName evidence="5">LysM peptidoglycan-binding domain-containing protein</fullName>
    </submittedName>
</protein>
<dbReference type="SUPFAM" id="SSF51445">
    <property type="entry name" value="(Trans)glycosidases"/>
    <property type="match status" value="1"/>
</dbReference>
<dbReference type="Gene3D" id="3.10.350.10">
    <property type="entry name" value="LysM domain"/>
    <property type="match status" value="3"/>
</dbReference>
<dbReference type="Gene3D" id="3.10.50.10">
    <property type="match status" value="1"/>
</dbReference>
<dbReference type="InterPro" id="IPR011583">
    <property type="entry name" value="Chitinase_II/V-like_cat"/>
</dbReference>
<reference evidence="5 6" key="1">
    <citation type="submission" date="2021-01" db="EMBL/GenBank/DDBJ databases">
        <title>Genome public.</title>
        <authorList>
            <person name="Liu C."/>
            <person name="Sun Q."/>
        </authorList>
    </citation>
    <scope>NUCLEOTIDE SEQUENCE [LARGE SCALE GENOMIC DNA]</scope>
    <source>
        <strain evidence="5 6">YIM B02564</strain>
    </source>
</reference>
<dbReference type="SMART" id="SM00636">
    <property type="entry name" value="Glyco_18"/>
    <property type="match status" value="1"/>
</dbReference>
<evidence type="ECO:0000256" key="2">
    <source>
        <dbReference type="ARBA" id="ARBA00023295"/>
    </source>
</evidence>